<feature type="transmembrane region" description="Helical" evidence="1">
    <location>
        <begin position="341"/>
        <end position="362"/>
    </location>
</feature>
<feature type="transmembrane region" description="Helical" evidence="1">
    <location>
        <begin position="272"/>
        <end position="295"/>
    </location>
</feature>
<name>A0ABQ1GFX3_9SPHN</name>
<keyword evidence="4" id="KW-1185">Reference proteome</keyword>
<keyword evidence="1" id="KW-1133">Transmembrane helix</keyword>
<organism evidence="3 4">
    <name type="scientific">Sphingomonas psychrolutea</name>
    <dbReference type="NCBI Taxonomy" id="1259676"/>
    <lineage>
        <taxon>Bacteria</taxon>
        <taxon>Pseudomonadati</taxon>
        <taxon>Pseudomonadota</taxon>
        <taxon>Alphaproteobacteria</taxon>
        <taxon>Sphingomonadales</taxon>
        <taxon>Sphingomonadaceae</taxon>
        <taxon>Sphingomonas</taxon>
    </lineage>
</organism>
<reference evidence="4" key="1">
    <citation type="journal article" date="2019" name="Int. J. Syst. Evol. Microbiol.">
        <title>The Global Catalogue of Microorganisms (GCM) 10K type strain sequencing project: providing services to taxonomists for standard genome sequencing and annotation.</title>
        <authorList>
            <consortium name="The Broad Institute Genomics Platform"/>
            <consortium name="The Broad Institute Genome Sequencing Center for Infectious Disease"/>
            <person name="Wu L."/>
            <person name="Ma J."/>
        </authorList>
    </citation>
    <scope>NUCLEOTIDE SEQUENCE [LARGE SCALE GENOMIC DNA]</scope>
    <source>
        <strain evidence="4">CGMCC 1.10106</strain>
    </source>
</reference>
<evidence type="ECO:0000313" key="4">
    <source>
        <dbReference type="Proteomes" id="UP000618591"/>
    </source>
</evidence>
<comment type="caution">
    <text evidence="3">The sequence shown here is derived from an EMBL/GenBank/DDBJ whole genome shotgun (WGS) entry which is preliminary data.</text>
</comment>
<dbReference type="Proteomes" id="UP000618591">
    <property type="component" value="Unassembled WGS sequence"/>
</dbReference>
<keyword evidence="1" id="KW-0812">Transmembrane</keyword>
<keyword evidence="1" id="KW-0472">Membrane</keyword>
<accession>A0ABQ1GFX3</accession>
<evidence type="ECO:0008006" key="5">
    <source>
        <dbReference type="Google" id="ProtNLM"/>
    </source>
</evidence>
<dbReference type="InterPro" id="IPR032809">
    <property type="entry name" value="Put_HupE_UreJ"/>
</dbReference>
<dbReference type="EMBL" id="BMDW01000005">
    <property type="protein sequence ID" value="GGA43084.1"/>
    <property type="molecule type" value="Genomic_DNA"/>
</dbReference>
<sequence>MIWRFALFLLGLAGLVVAADAHLLPAQTATMNVVGNTAYFVVSVPVSALNGIDDDGSGGASQSEIARHSHDISMQFARHFTVSADGAAGTPLMTMAWSPQTEGPAADSDYIVVLHSVRFATPPHSPMVATDLFGTRSGEGQMTITAKRDKREDTAEVAILRPGAAEHRFFRGGFATFVDFVRIGIEHILTGPDHLLFLMTIIVAAAGWRYWLSVVTSFTIAHSITLTLAALGAVRISAAIVEPGIAASIILMAVLNLWRGGHGSPAEARARVAIVFACGLLHGLGFASAIGAMAADGAHRLATLAGFNIGIELGQFAFLGAVLALATLVRRIVTVPPTLALPRLASVIAAMLGAVMLVARILPVLPGVG</sequence>
<feature type="transmembrane region" description="Helical" evidence="1">
    <location>
        <begin position="307"/>
        <end position="329"/>
    </location>
</feature>
<evidence type="ECO:0000256" key="1">
    <source>
        <dbReference type="SAM" id="Phobius"/>
    </source>
</evidence>
<feature type="signal peptide" evidence="2">
    <location>
        <begin position="1"/>
        <end position="18"/>
    </location>
</feature>
<evidence type="ECO:0000313" key="3">
    <source>
        <dbReference type="EMBL" id="GGA43084.1"/>
    </source>
</evidence>
<dbReference type="Pfam" id="PF13795">
    <property type="entry name" value="HupE_UreJ_2"/>
    <property type="match status" value="1"/>
</dbReference>
<protein>
    <recommendedName>
        <fullName evidence="5">HupE/UreJ family protein</fullName>
    </recommendedName>
</protein>
<proteinExistence type="predicted"/>
<keyword evidence="2" id="KW-0732">Signal</keyword>
<feature type="transmembrane region" description="Helical" evidence="1">
    <location>
        <begin position="244"/>
        <end position="260"/>
    </location>
</feature>
<feature type="transmembrane region" description="Helical" evidence="1">
    <location>
        <begin position="219"/>
        <end position="238"/>
    </location>
</feature>
<feature type="chain" id="PRO_5045786377" description="HupE/UreJ family protein" evidence="2">
    <location>
        <begin position="19"/>
        <end position="369"/>
    </location>
</feature>
<gene>
    <name evidence="3" type="ORF">GCM10011395_11700</name>
</gene>
<dbReference type="RefSeq" id="WP_188445934.1">
    <property type="nucleotide sequence ID" value="NZ_BMDW01000005.1"/>
</dbReference>
<evidence type="ECO:0000256" key="2">
    <source>
        <dbReference type="SAM" id="SignalP"/>
    </source>
</evidence>